<protein>
    <submittedName>
        <fullName evidence="1">ATP-dependent zinc metalloprotease FTSH mitochondrial</fullName>
    </submittedName>
</protein>
<proteinExistence type="predicted"/>
<dbReference type="OrthoDB" id="509144at2759"/>
<organism evidence="1 2">
    <name type="scientific">Micractinium conductrix</name>
    <dbReference type="NCBI Taxonomy" id="554055"/>
    <lineage>
        <taxon>Eukaryota</taxon>
        <taxon>Viridiplantae</taxon>
        <taxon>Chlorophyta</taxon>
        <taxon>core chlorophytes</taxon>
        <taxon>Trebouxiophyceae</taxon>
        <taxon>Chlorellales</taxon>
        <taxon>Chlorellaceae</taxon>
        <taxon>Chlorella clade</taxon>
        <taxon>Micractinium</taxon>
    </lineage>
</organism>
<dbReference type="AlphaFoldDB" id="A0A2P6VB62"/>
<keyword evidence="1" id="KW-0645">Protease</keyword>
<dbReference type="GO" id="GO:0008237">
    <property type="term" value="F:metallopeptidase activity"/>
    <property type="evidence" value="ECO:0007669"/>
    <property type="project" value="UniProtKB-KW"/>
</dbReference>
<reference evidence="1 2" key="1">
    <citation type="journal article" date="2018" name="Plant J.">
        <title>Genome sequences of Chlorella sorokiniana UTEX 1602 and Micractinium conductrix SAG 241.80: implications to maltose excretion by a green alga.</title>
        <authorList>
            <person name="Arriola M.B."/>
            <person name="Velmurugan N."/>
            <person name="Zhang Y."/>
            <person name="Plunkett M.H."/>
            <person name="Hondzo H."/>
            <person name="Barney B.M."/>
        </authorList>
    </citation>
    <scope>NUCLEOTIDE SEQUENCE [LARGE SCALE GENOMIC DNA]</scope>
    <source>
        <strain evidence="1 2">SAG 241.80</strain>
    </source>
</reference>
<keyword evidence="1" id="KW-0378">Hydrolase</keyword>
<evidence type="ECO:0000313" key="1">
    <source>
        <dbReference type="EMBL" id="PSC71336.1"/>
    </source>
</evidence>
<name>A0A2P6VB62_9CHLO</name>
<accession>A0A2P6VB62</accession>
<gene>
    <name evidence="1" type="ORF">C2E20_5383</name>
</gene>
<keyword evidence="1" id="KW-0482">Metalloprotease</keyword>
<comment type="caution">
    <text evidence="1">The sequence shown here is derived from an EMBL/GenBank/DDBJ whole genome shotgun (WGS) entry which is preliminary data.</text>
</comment>
<sequence>MGAVSSWREQQGHVRALVARQLRVSEEEAGARLQQLELLLPNLGQQVEPAVLARLAMDVGAVTRRLLQLRLIFPEADAFKLALRAPILVLGASRPRLERAAQQLRRLLPGLNVDRLVEAAPELLDVKALRGALKDFQRAEPELDLAQVLAMDPSMVFRFSFRHHPNLSSALGRRTAAGVAAPAAERA</sequence>
<evidence type="ECO:0000313" key="2">
    <source>
        <dbReference type="Proteomes" id="UP000239649"/>
    </source>
</evidence>
<dbReference type="EMBL" id="LHPF02000015">
    <property type="protein sequence ID" value="PSC71336.1"/>
    <property type="molecule type" value="Genomic_DNA"/>
</dbReference>
<keyword evidence="2" id="KW-1185">Reference proteome</keyword>
<dbReference type="Proteomes" id="UP000239649">
    <property type="component" value="Unassembled WGS sequence"/>
</dbReference>
<dbReference type="GO" id="GO:0006508">
    <property type="term" value="P:proteolysis"/>
    <property type="evidence" value="ECO:0007669"/>
    <property type="project" value="UniProtKB-KW"/>
</dbReference>